<feature type="compositionally biased region" description="Acidic residues" evidence="1">
    <location>
        <begin position="226"/>
        <end position="236"/>
    </location>
</feature>
<feature type="region of interest" description="Disordered" evidence="1">
    <location>
        <begin position="40"/>
        <end position="110"/>
    </location>
</feature>
<dbReference type="Proteomes" id="UP000762676">
    <property type="component" value="Unassembled WGS sequence"/>
</dbReference>
<dbReference type="EMBL" id="BMAT01006378">
    <property type="protein sequence ID" value="GFS11389.1"/>
    <property type="molecule type" value="Genomic_DNA"/>
</dbReference>
<name>A0AAV4ILZ0_9GAST</name>
<evidence type="ECO:0000256" key="1">
    <source>
        <dbReference type="SAM" id="MobiDB-lite"/>
    </source>
</evidence>
<protein>
    <submittedName>
        <fullName evidence="2">Cysteine-rich protein 2-binding protein</fullName>
    </submittedName>
</protein>
<keyword evidence="3" id="KW-1185">Reference proteome</keyword>
<evidence type="ECO:0000313" key="3">
    <source>
        <dbReference type="Proteomes" id="UP000762676"/>
    </source>
</evidence>
<feature type="compositionally biased region" description="Basic residues" evidence="1">
    <location>
        <begin position="48"/>
        <end position="60"/>
    </location>
</feature>
<dbReference type="AlphaFoldDB" id="A0AAV4ILZ0"/>
<evidence type="ECO:0000313" key="2">
    <source>
        <dbReference type="EMBL" id="GFS11389.1"/>
    </source>
</evidence>
<accession>A0AAV4ILZ0</accession>
<feature type="compositionally biased region" description="Polar residues" evidence="1">
    <location>
        <begin position="177"/>
        <end position="196"/>
    </location>
</feature>
<sequence length="411" mass="45556">KRVGPKKKALSDPPVLHPEGRRSCKNKASVLSAAMELKEKRVTAVTKPKGKTGKNKRRKTEPKTEMAGASHCLSDAEENTRLSSSSSTMETSLSSSMVSQNQDEVPDSSSNVHLDFLNAIKLEAEDEDDDLDIDIGTITNMPDFRPESPDLSSVLGCVSDYAVAPTKSSAVPGKSPVAQNQAGTTVLEQPSKTPEQGESAKSFDTGQDVCGSEKGELESESSGQEEGSEDDSSDDDACIKSQGEEGSEVNERPQTALSEALKRRKRRYKKRRRMSDEPPPSPPPRLKRISVFEERELLQKLNATAEYQTLRPDLAQLRRKLICNQTNREFGLPVFDLDNQLEKISRPAVDENFHHSQDTSFISKLSVKATNVKETRDLDRFMVCLAILLNFFKEGIYFSSFSAFVRHKKNV</sequence>
<organism evidence="2 3">
    <name type="scientific">Elysia marginata</name>
    <dbReference type="NCBI Taxonomy" id="1093978"/>
    <lineage>
        <taxon>Eukaryota</taxon>
        <taxon>Metazoa</taxon>
        <taxon>Spiralia</taxon>
        <taxon>Lophotrochozoa</taxon>
        <taxon>Mollusca</taxon>
        <taxon>Gastropoda</taxon>
        <taxon>Heterobranchia</taxon>
        <taxon>Euthyneura</taxon>
        <taxon>Panpulmonata</taxon>
        <taxon>Sacoglossa</taxon>
        <taxon>Placobranchoidea</taxon>
        <taxon>Plakobranchidae</taxon>
        <taxon>Elysia</taxon>
    </lineage>
</organism>
<gene>
    <name evidence="2" type="ORF">ElyMa_003084600</name>
</gene>
<feature type="compositionally biased region" description="Polar residues" evidence="1">
    <location>
        <begin position="100"/>
        <end position="110"/>
    </location>
</feature>
<feature type="compositionally biased region" description="Low complexity" evidence="1">
    <location>
        <begin position="82"/>
        <end position="99"/>
    </location>
</feature>
<proteinExistence type="predicted"/>
<reference evidence="2 3" key="1">
    <citation type="journal article" date="2021" name="Elife">
        <title>Chloroplast acquisition without the gene transfer in kleptoplastic sea slugs, Plakobranchus ocellatus.</title>
        <authorList>
            <person name="Maeda T."/>
            <person name="Takahashi S."/>
            <person name="Yoshida T."/>
            <person name="Shimamura S."/>
            <person name="Takaki Y."/>
            <person name="Nagai Y."/>
            <person name="Toyoda A."/>
            <person name="Suzuki Y."/>
            <person name="Arimoto A."/>
            <person name="Ishii H."/>
            <person name="Satoh N."/>
            <person name="Nishiyama T."/>
            <person name="Hasebe M."/>
            <person name="Maruyama T."/>
            <person name="Minagawa J."/>
            <person name="Obokata J."/>
            <person name="Shigenobu S."/>
        </authorList>
    </citation>
    <scope>NUCLEOTIDE SEQUENCE [LARGE SCALE GENOMIC DNA]</scope>
</reference>
<feature type="non-terminal residue" evidence="2">
    <location>
        <position position="1"/>
    </location>
</feature>
<feature type="compositionally biased region" description="Basic residues" evidence="1">
    <location>
        <begin position="262"/>
        <end position="273"/>
    </location>
</feature>
<feature type="region of interest" description="Disordered" evidence="1">
    <location>
        <begin position="1"/>
        <end position="26"/>
    </location>
</feature>
<comment type="caution">
    <text evidence="2">The sequence shown here is derived from an EMBL/GenBank/DDBJ whole genome shotgun (WGS) entry which is preliminary data.</text>
</comment>
<feature type="region of interest" description="Disordered" evidence="1">
    <location>
        <begin position="165"/>
        <end position="289"/>
    </location>
</feature>